<sequence>MCRGCVFGRVMLCWWGYVIPTLGTQKSAPKEIIWLKQLVLGCGWHYSKQRFVRRKECFPKRESYDHPERSIPGVRKPTEAPNYTWSFFFFTFDAAKRGRDKGDTASRIMCVIASKRKDLDWRAASLVSARLKCAFFLRMSTQDARLAVPRETVYFRHSATQFKWQSGGGRESCDMDSPRSPATREAQKRCLLANHGHSVFELPNSDWPSQRHDGNTARLARRSDEALGVRVRVALIAPSLLDLDRGEGGPPTFNLKTLYETTPASSINGDGTGEIMNGAVQVQKAGALYADALRRNLLHPDWLPLIVMQRIALFRKRRSEPVHINPRCLRLRLLDVSAASFRGTARPCPFLRGRPLSGVRTSSHWRLAPRRTSLWPTSALSLVPRHTVYRLQFVALPAVLIPPSSVLLGSRERQGKHRGLRDAFGKELHMHSPGTGRKNQRKELKKGAAVRKLNGDLSSTRPRRYKICDQLTSGEYRQSLLFPVLKLKYALTFSLWLARKTRMVSDWLFHFPALSVQRDRRTCAAGTSPIFHMGSRWLSG</sequence>
<evidence type="ECO:0000256" key="2">
    <source>
        <dbReference type="SAM" id="SignalP"/>
    </source>
</evidence>
<evidence type="ECO:0000313" key="3">
    <source>
        <dbReference type="EMBL" id="KAJ8877779.1"/>
    </source>
</evidence>
<protein>
    <submittedName>
        <fullName evidence="3">Uncharacterized protein</fullName>
    </submittedName>
</protein>
<keyword evidence="2" id="KW-0732">Signal</keyword>
<reference evidence="3 4" key="1">
    <citation type="submission" date="2023-02" db="EMBL/GenBank/DDBJ databases">
        <title>LHISI_Scaffold_Assembly.</title>
        <authorList>
            <person name="Stuart O.P."/>
            <person name="Cleave R."/>
            <person name="Magrath M.J.L."/>
            <person name="Mikheyev A.S."/>
        </authorList>
    </citation>
    <scope>NUCLEOTIDE SEQUENCE [LARGE SCALE GENOMIC DNA]</scope>
    <source>
        <strain evidence="3">Daus_M_001</strain>
        <tissue evidence="3">Leg muscle</tissue>
    </source>
</reference>
<keyword evidence="4" id="KW-1185">Reference proteome</keyword>
<accession>A0ABQ9H0H6</accession>
<name>A0ABQ9H0H6_9NEOP</name>
<evidence type="ECO:0000256" key="1">
    <source>
        <dbReference type="SAM" id="MobiDB-lite"/>
    </source>
</evidence>
<gene>
    <name evidence="3" type="ORF">PR048_022235</name>
</gene>
<comment type="caution">
    <text evidence="3">The sequence shown here is derived from an EMBL/GenBank/DDBJ whole genome shotgun (WGS) entry which is preliminary data.</text>
</comment>
<proteinExistence type="predicted"/>
<evidence type="ECO:0000313" key="4">
    <source>
        <dbReference type="Proteomes" id="UP001159363"/>
    </source>
</evidence>
<feature type="signal peptide" evidence="2">
    <location>
        <begin position="1"/>
        <end position="23"/>
    </location>
</feature>
<feature type="region of interest" description="Disordered" evidence="1">
    <location>
        <begin position="427"/>
        <end position="446"/>
    </location>
</feature>
<organism evidence="3 4">
    <name type="scientific">Dryococelus australis</name>
    <dbReference type="NCBI Taxonomy" id="614101"/>
    <lineage>
        <taxon>Eukaryota</taxon>
        <taxon>Metazoa</taxon>
        <taxon>Ecdysozoa</taxon>
        <taxon>Arthropoda</taxon>
        <taxon>Hexapoda</taxon>
        <taxon>Insecta</taxon>
        <taxon>Pterygota</taxon>
        <taxon>Neoptera</taxon>
        <taxon>Polyneoptera</taxon>
        <taxon>Phasmatodea</taxon>
        <taxon>Verophasmatodea</taxon>
        <taxon>Anareolatae</taxon>
        <taxon>Phasmatidae</taxon>
        <taxon>Eurycanthinae</taxon>
        <taxon>Dryococelus</taxon>
    </lineage>
</organism>
<feature type="chain" id="PRO_5047402514" evidence="2">
    <location>
        <begin position="24"/>
        <end position="540"/>
    </location>
</feature>
<dbReference type="EMBL" id="JARBHB010000008">
    <property type="protein sequence ID" value="KAJ8877779.1"/>
    <property type="molecule type" value="Genomic_DNA"/>
</dbReference>
<dbReference type="Proteomes" id="UP001159363">
    <property type="component" value="Chromosome 7"/>
</dbReference>